<reference evidence="1 2" key="1">
    <citation type="submission" date="2022-11" db="EMBL/GenBank/DDBJ databases">
        <title>Minimal conservation of predation-associated metabolite biosynthetic gene clusters underscores biosynthetic potential of Myxococcota including descriptions for ten novel species: Archangium lansinium sp. nov., Myxococcus landrumus sp. nov., Nannocystis bai.</title>
        <authorList>
            <person name="Ahearne A."/>
            <person name="Stevens C."/>
            <person name="Dowd S."/>
        </authorList>
    </citation>
    <scope>NUCLEOTIDE SEQUENCE [LARGE SCALE GENOMIC DNA]</scope>
    <source>
        <strain evidence="1 2">NCWAL01</strain>
    </source>
</reference>
<dbReference type="Proteomes" id="UP001221838">
    <property type="component" value="Unassembled WGS sequence"/>
</dbReference>
<name>A0ABT5D0F3_9BACT</name>
<organism evidence="1 2">
    <name type="scientific">Stigmatella ashevillensis</name>
    <dbReference type="NCBI Taxonomy" id="2995309"/>
    <lineage>
        <taxon>Bacteria</taxon>
        <taxon>Pseudomonadati</taxon>
        <taxon>Myxococcota</taxon>
        <taxon>Myxococcia</taxon>
        <taxon>Myxococcales</taxon>
        <taxon>Cystobacterineae</taxon>
        <taxon>Archangiaceae</taxon>
        <taxon>Stigmatella</taxon>
    </lineage>
</organism>
<proteinExistence type="predicted"/>
<accession>A0ABT5D0F3</accession>
<dbReference type="RefSeq" id="WP_272134397.1">
    <property type="nucleotide sequence ID" value="NZ_JAQNDM010000001.1"/>
</dbReference>
<evidence type="ECO:0000313" key="2">
    <source>
        <dbReference type="Proteomes" id="UP001221838"/>
    </source>
</evidence>
<comment type="caution">
    <text evidence="1">The sequence shown here is derived from an EMBL/GenBank/DDBJ whole genome shotgun (WGS) entry which is preliminary data.</text>
</comment>
<gene>
    <name evidence="1" type="ORF">POL68_01580</name>
</gene>
<sequence length="162" mass="17608">MALLLVATPSNAAEERSRLIKTVFYSETGEKAEFNAVEGGAIRIAQIDKNIEYRLIPEFVGEQVQFKLYDVASGALLDTFAMSQNGRAVRSAVVPFSLSVQSIEEHAEQTPSPEQLRSGEMPTPLGWVCCVTCGRYRLCCEPAPGKCCTVSSSCGYGCRVCN</sequence>
<keyword evidence="2" id="KW-1185">Reference proteome</keyword>
<dbReference type="EMBL" id="JAQNDM010000001">
    <property type="protein sequence ID" value="MDC0707149.1"/>
    <property type="molecule type" value="Genomic_DNA"/>
</dbReference>
<evidence type="ECO:0000313" key="1">
    <source>
        <dbReference type="EMBL" id="MDC0707149.1"/>
    </source>
</evidence>
<protein>
    <submittedName>
        <fullName evidence="1">Uncharacterized protein</fullName>
    </submittedName>
</protein>